<reference evidence="4" key="1">
    <citation type="submission" date="2022-01" db="UniProtKB">
        <authorList>
            <consortium name="EnsemblMetazoa"/>
        </authorList>
    </citation>
    <scope>IDENTIFICATION</scope>
</reference>
<feature type="domain" description="Peptidase S1" evidence="3">
    <location>
        <begin position="41"/>
        <end position="300"/>
    </location>
</feature>
<dbReference type="InterPro" id="IPR009003">
    <property type="entry name" value="Peptidase_S1_PA"/>
</dbReference>
<dbReference type="Gene3D" id="2.40.10.10">
    <property type="entry name" value="Trypsin-like serine proteases"/>
    <property type="match status" value="1"/>
</dbReference>
<evidence type="ECO:0000313" key="4">
    <source>
        <dbReference type="EnsemblMetazoa" id="XP_014246330.1"/>
    </source>
</evidence>
<dbReference type="OrthoDB" id="5565075at2759"/>
<dbReference type="PROSITE" id="PS00134">
    <property type="entry name" value="TRYPSIN_HIS"/>
    <property type="match status" value="1"/>
</dbReference>
<comment type="similarity">
    <text evidence="2">Belongs to the peptidase S1 family. CLIP subfamily.</text>
</comment>
<sequence>MCNLCKTVDYLSINFLVGMKNCIFMLAIFLQVSSGAKDLKIFYGREAKEGEFPFVVHLNSPTKVCAGSLLSFTNFITAAHCFYIKGFRGVEHKISNPKNVKVTGGGVSLEGSSRSTTLQVRRVSCYHVHPLFRYYIPDTESNDVAVGRVNPAFDPSPRLQPVKIFSKDALDLRVEFADIIYKNVTCYGMGWGETRYDCDPKSETIKLKTDTQYMKVVEVKPLNTYQCLKKYKRLADRGETCTEAVNLQEGPCNGDAGSPLVCNGYAWGLFTSTLICGERDNGHMYVLFWNYLEYFNDTYKPEGLCKSGTEHLQSISYKILLIFFITLY</sequence>
<dbReference type="PANTHER" id="PTHR24256">
    <property type="entry name" value="TRYPTASE-RELATED"/>
    <property type="match status" value="1"/>
</dbReference>
<dbReference type="InterPro" id="IPR018114">
    <property type="entry name" value="TRYPSIN_HIS"/>
</dbReference>
<dbReference type="PROSITE" id="PS50240">
    <property type="entry name" value="TRYPSIN_DOM"/>
    <property type="match status" value="1"/>
</dbReference>
<dbReference type="SUPFAM" id="SSF50494">
    <property type="entry name" value="Trypsin-like serine proteases"/>
    <property type="match status" value="1"/>
</dbReference>
<dbReference type="SMART" id="SM00020">
    <property type="entry name" value="Tryp_SPc"/>
    <property type="match status" value="1"/>
</dbReference>
<organism evidence="4 5">
    <name type="scientific">Cimex lectularius</name>
    <name type="common">Bed bug</name>
    <name type="synonym">Acanthia lectularia</name>
    <dbReference type="NCBI Taxonomy" id="79782"/>
    <lineage>
        <taxon>Eukaryota</taxon>
        <taxon>Metazoa</taxon>
        <taxon>Ecdysozoa</taxon>
        <taxon>Arthropoda</taxon>
        <taxon>Hexapoda</taxon>
        <taxon>Insecta</taxon>
        <taxon>Pterygota</taxon>
        <taxon>Neoptera</taxon>
        <taxon>Paraneoptera</taxon>
        <taxon>Hemiptera</taxon>
        <taxon>Heteroptera</taxon>
        <taxon>Panheteroptera</taxon>
        <taxon>Cimicomorpha</taxon>
        <taxon>Cimicidae</taxon>
        <taxon>Cimex</taxon>
    </lineage>
</organism>
<dbReference type="KEGG" id="clec:106664825"/>
<proteinExistence type="inferred from homology"/>
<keyword evidence="1" id="KW-1015">Disulfide bond</keyword>
<evidence type="ECO:0000256" key="1">
    <source>
        <dbReference type="ARBA" id="ARBA00023157"/>
    </source>
</evidence>
<dbReference type="RefSeq" id="XP_014246330.1">
    <property type="nucleotide sequence ID" value="XM_014390844.2"/>
</dbReference>
<protein>
    <recommendedName>
        <fullName evidence="3">Peptidase S1 domain-containing protein</fullName>
    </recommendedName>
</protein>
<dbReference type="Pfam" id="PF00089">
    <property type="entry name" value="Trypsin"/>
    <property type="match status" value="1"/>
</dbReference>
<dbReference type="GO" id="GO:0004252">
    <property type="term" value="F:serine-type endopeptidase activity"/>
    <property type="evidence" value="ECO:0007669"/>
    <property type="project" value="InterPro"/>
</dbReference>
<dbReference type="AlphaFoldDB" id="A0A8I6RJQ6"/>
<dbReference type="GO" id="GO:0006508">
    <property type="term" value="P:proteolysis"/>
    <property type="evidence" value="ECO:0007669"/>
    <property type="project" value="InterPro"/>
</dbReference>
<dbReference type="GeneID" id="106664825"/>
<name>A0A8I6RJQ6_CIMLE</name>
<dbReference type="InterPro" id="IPR043504">
    <property type="entry name" value="Peptidase_S1_PA_chymotrypsin"/>
</dbReference>
<dbReference type="InterPro" id="IPR051487">
    <property type="entry name" value="Ser/Thr_Proteases_Immune/Dev"/>
</dbReference>
<dbReference type="PRINTS" id="PR00722">
    <property type="entry name" value="CHYMOTRYPSIN"/>
</dbReference>
<accession>A0A8I6RJQ6</accession>
<dbReference type="InterPro" id="IPR001314">
    <property type="entry name" value="Peptidase_S1A"/>
</dbReference>
<dbReference type="EnsemblMetazoa" id="XM_014390844.2">
    <property type="protein sequence ID" value="XP_014246330.1"/>
    <property type="gene ID" value="LOC106664825"/>
</dbReference>
<evidence type="ECO:0000259" key="3">
    <source>
        <dbReference type="PROSITE" id="PS50240"/>
    </source>
</evidence>
<dbReference type="Proteomes" id="UP000494040">
    <property type="component" value="Unassembled WGS sequence"/>
</dbReference>
<keyword evidence="5" id="KW-1185">Reference proteome</keyword>
<evidence type="ECO:0000256" key="2">
    <source>
        <dbReference type="ARBA" id="ARBA00024195"/>
    </source>
</evidence>
<dbReference type="InterPro" id="IPR001254">
    <property type="entry name" value="Trypsin_dom"/>
</dbReference>
<evidence type="ECO:0000313" key="5">
    <source>
        <dbReference type="Proteomes" id="UP000494040"/>
    </source>
</evidence>